<gene>
    <name evidence="12" type="ORF">C3B54_11429</name>
</gene>
<dbReference type="Proteomes" id="UP000243077">
    <property type="component" value="Chromosome"/>
</dbReference>
<dbReference type="InterPro" id="IPR024932">
    <property type="entry name" value="ApbE"/>
</dbReference>
<keyword evidence="13" id="KW-1185">Reference proteome</keyword>
<feature type="binding site" evidence="11">
    <location>
        <position position="168"/>
    </location>
    <ligand>
        <name>Mg(2+)</name>
        <dbReference type="ChEBI" id="CHEBI:18420"/>
    </ligand>
</feature>
<sequence length="327" mass="34768">MDFSASTLNPADEAVLAAVIGDGTTPVVHSRPFKAMGANASITLVGGHPHLVDDAIGLAAELEGLWTRFSPDSDISLLNWSEGTPIEVDPRTATLVDYMQRAWKDTGGAFDPTLLPQLLLEGYTHSVVDATRGTTLPDSARAPGQLGDIIIEGNIITVPKGTTLDAGGIGKGFAADLIVDFCRSAGAMGAMVELGGDLRVDGFSPRGRGWRIGVENPLNLDSHVSVVEIESGGLATSSQLKRRFHNAQGKETHHLIDSHSGESLESDSLSVTVLAPTAWQAEVMTKVGFQKSPADFLHVSRRKGLRVGVFTSDGSWTRSSDWPEYRA</sequence>
<dbReference type="RefSeq" id="WP_104913038.1">
    <property type="nucleotide sequence ID" value="NZ_CP026923.1"/>
</dbReference>
<reference evidence="12 13" key="1">
    <citation type="submission" date="2018-02" db="EMBL/GenBank/DDBJ databases">
        <title>Complete genome of the streamlined marine actinobacterium Pontimonas salivibrio CL-TW6 adapted to coastal planktonic lifestype.</title>
        <authorList>
            <person name="Cho B.C."/>
            <person name="Hardies S.C."/>
            <person name="Jang G.I."/>
            <person name="Hwang C.Y."/>
        </authorList>
    </citation>
    <scope>NUCLEOTIDE SEQUENCE [LARGE SCALE GENOMIC DNA]</scope>
    <source>
        <strain evidence="12 13">CL-TW6</strain>
    </source>
</reference>
<dbReference type="Pfam" id="PF02424">
    <property type="entry name" value="ApbE"/>
    <property type="match status" value="1"/>
</dbReference>
<evidence type="ECO:0000256" key="5">
    <source>
        <dbReference type="ARBA" id="ARBA00022723"/>
    </source>
</evidence>
<proteinExistence type="inferred from homology"/>
<dbReference type="Gene3D" id="3.10.520.10">
    <property type="entry name" value="ApbE-like domains"/>
    <property type="match status" value="1"/>
</dbReference>
<dbReference type="PIRSF" id="PIRSF006268">
    <property type="entry name" value="ApbE"/>
    <property type="match status" value="1"/>
</dbReference>
<evidence type="ECO:0000256" key="3">
    <source>
        <dbReference type="ARBA" id="ARBA00022630"/>
    </source>
</evidence>
<evidence type="ECO:0000256" key="10">
    <source>
        <dbReference type="PIRNR" id="PIRNR006268"/>
    </source>
</evidence>
<evidence type="ECO:0000256" key="9">
    <source>
        <dbReference type="ARBA" id="ARBA00048540"/>
    </source>
</evidence>
<dbReference type="EC" id="2.7.1.180" evidence="1 10"/>
<evidence type="ECO:0000313" key="13">
    <source>
        <dbReference type="Proteomes" id="UP000243077"/>
    </source>
</evidence>
<evidence type="ECO:0000256" key="2">
    <source>
        <dbReference type="ARBA" id="ARBA00016337"/>
    </source>
</evidence>
<keyword evidence="6 10" id="KW-0274">FAD</keyword>
<protein>
    <recommendedName>
        <fullName evidence="2 10">FAD:protein FMN transferase</fullName>
        <ecNumber evidence="1 10">2.7.1.180</ecNumber>
    </recommendedName>
    <alternativeName>
        <fullName evidence="8 10">Flavin transferase</fullName>
    </alternativeName>
</protein>
<name>A0A2L2BP47_9MICO</name>
<comment type="cofactor">
    <cofactor evidence="11">
        <name>Mg(2+)</name>
        <dbReference type="ChEBI" id="CHEBI:18420"/>
    </cofactor>
    <cofactor evidence="11">
        <name>Mn(2+)</name>
        <dbReference type="ChEBI" id="CHEBI:29035"/>
    </cofactor>
    <text evidence="11">Magnesium. Can also use manganese.</text>
</comment>
<evidence type="ECO:0000256" key="1">
    <source>
        <dbReference type="ARBA" id="ARBA00011955"/>
    </source>
</evidence>
<dbReference type="PANTHER" id="PTHR30040">
    <property type="entry name" value="THIAMINE BIOSYNTHESIS LIPOPROTEIN APBE"/>
    <property type="match status" value="1"/>
</dbReference>
<organism evidence="12 13">
    <name type="scientific">Pontimonas salivibrio</name>
    <dbReference type="NCBI Taxonomy" id="1159327"/>
    <lineage>
        <taxon>Bacteria</taxon>
        <taxon>Bacillati</taxon>
        <taxon>Actinomycetota</taxon>
        <taxon>Actinomycetes</taxon>
        <taxon>Micrococcales</taxon>
        <taxon>Microbacteriaceae</taxon>
        <taxon>Pontimonas</taxon>
    </lineage>
</organism>
<evidence type="ECO:0000256" key="11">
    <source>
        <dbReference type="PIRSR" id="PIRSR006268-2"/>
    </source>
</evidence>
<keyword evidence="3 10" id="KW-0285">Flavoprotein</keyword>
<evidence type="ECO:0000256" key="7">
    <source>
        <dbReference type="ARBA" id="ARBA00022842"/>
    </source>
</evidence>
<dbReference type="KEGG" id="psai:C3B54_11429"/>
<dbReference type="AlphaFoldDB" id="A0A2L2BP47"/>
<evidence type="ECO:0000256" key="8">
    <source>
        <dbReference type="ARBA" id="ARBA00031306"/>
    </source>
</evidence>
<keyword evidence="4 10" id="KW-0808">Transferase</keyword>
<evidence type="ECO:0000256" key="6">
    <source>
        <dbReference type="ARBA" id="ARBA00022827"/>
    </source>
</evidence>
<keyword evidence="5 10" id="KW-0479">Metal-binding</keyword>
<dbReference type="PANTHER" id="PTHR30040:SF2">
    <property type="entry name" value="FAD:PROTEIN FMN TRANSFERASE"/>
    <property type="match status" value="1"/>
</dbReference>
<accession>A0A2L2BP47</accession>
<comment type="catalytic activity">
    <reaction evidence="9 10">
        <text>L-threonyl-[protein] + FAD = FMN-L-threonyl-[protein] + AMP + H(+)</text>
        <dbReference type="Rhea" id="RHEA:36847"/>
        <dbReference type="Rhea" id="RHEA-COMP:11060"/>
        <dbReference type="Rhea" id="RHEA-COMP:11061"/>
        <dbReference type="ChEBI" id="CHEBI:15378"/>
        <dbReference type="ChEBI" id="CHEBI:30013"/>
        <dbReference type="ChEBI" id="CHEBI:57692"/>
        <dbReference type="ChEBI" id="CHEBI:74257"/>
        <dbReference type="ChEBI" id="CHEBI:456215"/>
        <dbReference type="EC" id="2.7.1.180"/>
    </reaction>
</comment>
<dbReference type="InterPro" id="IPR003374">
    <property type="entry name" value="ApbE-like_sf"/>
</dbReference>
<dbReference type="GO" id="GO:0046872">
    <property type="term" value="F:metal ion binding"/>
    <property type="evidence" value="ECO:0007669"/>
    <property type="project" value="UniProtKB-UniRule"/>
</dbReference>
<dbReference type="EMBL" id="CP026923">
    <property type="protein sequence ID" value="AVG23424.1"/>
    <property type="molecule type" value="Genomic_DNA"/>
</dbReference>
<evidence type="ECO:0000256" key="4">
    <source>
        <dbReference type="ARBA" id="ARBA00022679"/>
    </source>
</evidence>
<dbReference type="GO" id="GO:0016740">
    <property type="term" value="F:transferase activity"/>
    <property type="evidence" value="ECO:0007669"/>
    <property type="project" value="UniProtKB-UniRule"/>
</dbReference>
<keyword evidence="7 10" id="KW-0460">Magnesium</keyword>
<dbReference type="OrthoDB" id="9778595at2"/>
<dbReference type="SUPFAM" id="SSF143631">
    <property type="entry name" value="ApbE-like"/>
    <property type="match status" value="1"/>
</dbReference>
<comment type="similarity">
    <text evidence="10">Belongs to the ApbE family.</text>
</comment>
<evidence type="ECO:0000313" key="12">
    <source>
        <dbReference type="EMBL" id="AVG23424.1"/>
    </source>
</evidence>